<dbReference type="Proteomes" id="UP000006620">
    <property type="component" value="Chromosome"/>
</dbReference>
<accession>F8F6V1</accession>
<protein>
    <submittedName>
        <fullName evidence="2">Uncharacterized protein</fullName>
    </submittedName>
</protein>
<evidence type="ECO:0000313" key="2">
    <source>
        <dbReference type="EMBL" id="AEI43617.1"/>
    </source>
</evidence>
<evidence type="ECO:0000313" key="3">
    <source>
        <dbReference type="Proteomes" id="UP000006620"/>
    </source>
</evidence>
<organism evidence="2 3">
    <name type="scientific">Paenibacillus mucilaginosus (strain KNP414)</name>
    <dbReference type="NCBI Taxonomy" id="1036673"/>
    <lineage>
        <taxon>Bacteria</taxon>
        <taxon>Bacillati</taxon>
        <taxon>Bacillota</taxon>
        <taxon>Bacilli</taxon>
        <taxon>Bacillales</taxon>
        <taxon>Paenibacillaceae</taxon>
        <taxon>Paenibacillus</taxon>
    </lineage>
</organism>
<sequence length="322" mass="34927">MSMSISRTTYSTTTVSSDQTQSVEGQPHVHRHQRSADQAAKPQDRAIDSFELSAEMSAYLAGYADGTPAAASTYTADSEELTSEQKLQVSMNRMAPPPPWILNGALLVETDDTYTELTVEEQRSLLTEMKSRLNDLSSALADESSTEADAVSPLAGLQAELSGWNLSEATDEEVAAAFDDIMGMLAELRPPRPEVDRPHPPPADPTGIPSMLRGMGGIVPPFAWEQQNGLEHSTPLDSGTESSVDELTVEQKMSILSDLAKLLQKLDSSADRDETVDEEISSAALVEELQDYDASTADDEEVSAVFNEIAKLLQPYLSSMER</sequence>
<feature type="compositionally biased region" description="Low complexity" evidence="1">
    <location>
        <begin position="1"/>
        <end position="20"/>
    </location>
</feature>
<dbReference type="PATRIC" id="fig|1036673.3.peg.4709"/>
<dbReference type="RefSeq" id="WP_013918770.1">
    <property type="nucleotide sequence ID" value="NC_015690.1"/>
</dbReference>
<proteinExistence type="predicted"/>
<dbReference type="EMBL" id="CP002869">
    <property type="protein sequence ID" value="AEI43617.1"/>
    <property type="molecule type" value="Genomic_DNA"/>
</dbReference>
<reference evidence="2 3" key="2">
    <citation type="journal article" date="2013" name="Genome Announc.">
        <title>Genome Sequence of Growth-Improving Paenibacillus mucilaginosus Strain KNP414.</title>
        <authorList>
            <person name="Lu J.J."/>
            <person name="Wang J.F."/>
            <person name="Hu X.F."/>
        </authorList>
    </citation>
    <scope>NUCLEOTIDE SEQUENCE [LARGE SCALE GENOMIC DNA]</scope>
    <source>
        <strain evidence="2 3">KNP414</strain>
    </source>
</reference>
<feature type="region of interest" description="Disordered" evidence="1">
    <location>
        <begin position="1"/>
        <end position="48"/>
    </location>
</feature>
<name>F8F6V1_PAEMK</name>
<dbReference type="AlphaFoldDB" id="F8F6V1"/>
<reference evidence="3" key="1">
    <citation type="submission" date="2011-06" db="EMBL/GenBank/DDBJ databases">
        <title>Complete genome sequence of Paenibacillus mucilaginosus KNP414.</title>
        <authorList>
            <person name="Wang J."/>
            <person name="Hu S."/>
            <person name="Hu X."/>
            <person name="Zhang B."/>
            <person name="Dong D."/>
            <person name="Zhang S."/>
            <person name="Zhao K."/>
            <person name="Wu D."/>
        </authorList>
    </citation>
    <scope>NUCLEOTIDE SEQUENCE [LARGE SCALE GENOMIC DNA]</scope>
    <source>
        <strain evidence="3">KNP414</strain>
    </source>
</reference>
<evidence type="ECO:0000256" key="1">
    <source>
        <dbReference type="SAM" id="MobiDB-lite"/>
    </source>
</evidence>
<dbReference type="HOGENOM" id="CLU_862887_0_0_9"/>
<gene>
    <name evidence="2" type="ordered locus">KNP414_05093</name>
</gene>
<dbReference type="KEGG" id="pms:KNP414_05093"/>